<accession>A0A077UJP5</accession>
<dbReference type="Proteomes" id="UP000044616">
    <property type="component" value="Unassembled WGS sequence"/>
</dbReference>
<dbReference type="EMBL" id="CCEH01000003">
    <property type="protein sequence ID" value="CDR27327.1"/>
    <property type="molecule type" value="Genomic_DNA"/>
</dbReference>
<keyword evidence="1" id="KW-0449">Lipoprotein</keyword>
<sequence>MIMNKINDRDLTEIGGYWVYQDLKDNSTIKVNGNKYKVLSTISNNKNKNINGSADIKIFELLDSNNSPSGQQIISFEGTNNNESINPKNPFKGKVGDDWLENIKLMDNENTTTPLLEQNNKFLESYKKKLDDANKLSKSNFYRKYGEKVDKYKNKEVVSEDGNSQGGASAIHQGVEHPEKRIVSSNPAMLPEAIWRDLKQSNFKNIINFHSTNDLLSWLQDPFAKEMPGKRINIRDGVPTLNGLIDSHLGFKREFNSKTNEYKDIPVHKIESVKDTEIKNGKEVKKVININLDMDGRIPINVWTGDSIARSGKGKNIKLDIEKLGDLYQLVTGETSIMLQECVTFLNESFNISQSENSYFGDRKHKLKQKFKNVIEIDVLENMSRDITSKKNELFESIDSFMDKIGPIAILVPALNLKPLKWGINKVDSQLQSGIERIHDSIDKILVKMFKNLDHDLQDGVTEEMMKHLKIVSENIVLIKNQNDIYGNQIADIKSIMSYQDATVMDGNLNINYSGQHMVSGKVKSSKYLSRKMTILKNHIDNAVKELSDYIQKVYNDNFKELVRYLNHTIEIIKGIIDGLNLLITMIYEKRIIDGLKEASIDRKQFENSIEELKINLTKWTDFLHDLKAASPILENHLDDIIKNMKPLIVNQIFEPSHYDDMFILNTQAHARLDQMAQQFEVVCNGLNENEGQAIQTMDQSASLIHSNLIQVKEQLEKLAVY</sequence>
<evidence type="ECO:0000313" key="2">
    <source>
        <dbReference type="Proteomes" id="UP000044616"/>
    </source>
</evidence>
<evidence type="ECO:0000313" key="1">
    <source>
        <dbReference type="EMBL" id="CDR27327.1"/>
    </source>
</evidence>
<dbReference type="AlphaFoldDB" id="A0A077UJP5"/>
<gene>
    <name evidence="1" type="ORF">ERS140147_00474</name>
</gene>
<reference evidence="1 2" key="1">
    <citation type="submission" date="2014-05" db="EMBL/GenBank/DDBJ databases">
        <authorList>
            <person name="Aslett A.Martin."/>
            <person name="De Silva Nishadi"/>
        </authorList>
    </citation>
    <scope>NUCLEOTIDE SEQUENCE [LARGE SCALE GENOMIC DNA]</scope>
</reference>
<protein>
    <submittedName>
        <fullName evidence="1">Lipoprotein</fullName>
    </submittedName>
</protein>
<organism evidence="1 2">
    <name type="scientific">Staphylococcus schweitzeri</name>
    <dbReference type="NCBI Taxonomy" id="1654388"/>
    <lineage>
        <taxon>Bacteria</taxon>
        <taxon>Bacillati</taxon>
        <taxon>Bacillota</taxon>
        <taxon>Bacilli</taxon>
        <taxon>Bacillales</taxon>
        <taxon>Staphylococcaceae</taxon>
        <taxon>Staphylococcus</taxon>
    </lineage>
</organism>
<name>A0A077UJP5_9STAP</name>
<proteinExistence type="predicted"/>